<evidence type="ECO:0000313" key="2">
    <source>
        <dbReference type="EMBL" id="CAK9033052.1"/>
    </source>
</evidence>
<proteinExistence type="predicted"/>
<name>A0ABP0L4A3_9DINO</name>
<evidence type="ECO:0000256" key="1">
    <source>
        <dbReference type="SAM" id="MobiDB-lite"/>
    </source>
</evidence>
<comment type="caution">
    <text evidence="2">The sequence shown here is derived from an EMBL/GenBank/DDBJ whole genome shotgun (WGS) entry which is preliminary data.</text>
</comment>
<organism evidence="2 3">
    <name type="scientific">Durusdinium trenchii</name>
    <dbReference type="NCBI Taxonomy" id="1381693"/>
    <lineage>
        <taxon>Eukaryota</taxon>
        <taxon>Sar</taxon>
        <taxon>Alveolata</taxon>
        <taxon>Dinophyceae</taxon>
        <taxon>Suessiales</taxon>
        <taxon>Symbiodiniaceae</taxon>
        <taxon>Durusdinium</taxon>
    </lineage>
</organism>
<feature type="compositionally biased region" description="Basic and acidic residues" evidence="1">
    <location>
        <begin position="489"/>
        <end position="499"/>
    </location>
</feature>
<reference evidence="2 3" key="1">
    <citation type="submission" date="2024-02" db="EMBL/GenBank/DDBJ databases">
        <authorList>
            <person name="Chen Y."/>
            <person name="Shah S."/>
            <person name="Dougan E. K."/>
            <person name="Thang M."/>
            <person name="Chan C."/>
        </authorList>
    </citation>
    <scope>NUCLEOTIDE SEQUENCE [LARGE SCALE GENOMIC DNA]</scope>
</reference>
<dbReference type="EMBL" id="CAXAMM010014147">
    <property type="protein sequence ID" value="CAK9033052.1"/>
    <property type="molecule type" value="Genomic_DNA"/>
</dbReference>
<sequence>MWQQGFLEGLLQGMPPLATGFTWFDLARAVSFLIKLAQAEGLESAVEEGESQVRAAKKPRLTHGAEAAAVFMVMLDYILSTAVEGAPFTVSDEIADGATCLELALRGLLLAACLSRGPAFGVIKRAEALLLGGSSCLRGGRIGNRMRRLGARVLGALAKQAPGTSTLWLRQLDASLADSSAEKRAAAALGVCELLREGVDADDPAKTCHKVLSFLVAPQMEQDIAALTAACDGLRRLSERKPLVWNSLEQVSPQGQGKDVLLNRVYGLSTPMMEANSEVTSAHTTDLVYASWRFIGQLAAWDGEGEQCLDKLISIGQRDISEEALAAMGLALCAAISNPSEPQGEVATFRAGGLMHRLLKMAGDEKSDREKVEEHIEDGAASLARKRALAAERDAEQRCGVTWLAILVRQMAQNRLSLPEDTTLSLSRAFVRSISGLSMFVADCGLKSLCNLYRLVTAEARPEFLKALFSSISNRTVVSNMFVGTPDTQARKEEKDSKDSGGPNSWKIAAKERVDMVKDLMFLARELMHPPLFIGLLDQPSGSVWTGEIMREALDLQAWR</sequence>
<dbReference type="Proteomes" id="UP001642464">
    <property type="component" value="Unassembled WGS sequence"/>
</dbReference>
<protein>
    <submittedName>
        <fullName evidence="2">Uncharacterized protein</fullName>
    </submittedName>
</protein>
<feature type="region of interest" description="Disordered" evidence="1">
    <location>
        <begin position="484"/>
        <end position="505"/>
    </location>
</feature>
<keyword evidence="3" id="KW-1185">Reference proteome</keyword>
<evidence type="ECO:0000313" key="3">
    <source>
        <dbReference type="Proteomes" id="UP001642464"/>
    </source>
</evidence>
<accession>A0ABP0L4A3</accession>
<gene>
    <name evidence="2" type="ORF">SCF082_LOCUS20325</name>
</gene>